<proteinExistence type="predicted"/>
<name>A0A0D7AKT0_9AGAR</name>
<reference evidence="2 3" key="1">
    <citation type="journal article" date="2015" name="Fungal Genet. Biol.">
        <title>Evolution of novel wood decay mechanisms in Agaricales revealed by the genome sequences of Fistulina hepatica and Cylindrobasidium torrendii.</title>
        <authorList>
            <person name="Floudas D."/>
            <person name="Held B.W."/>
            <person name="Riley R."/>
            <person name="Nagy L.G."/>
            <person name="Koehler G."/>
            <person name="Ransdell A.S."/>
            <person name="Younus H."/>
            <person name="Chow J."/>
            <person name="Chiniquy J."/>
            <person name="Lipzen A."/>
            <person name="Tritt A."/>
            <person name="Sun H."/>
            <person name="Haridas S."/>
            <person name="LaButti K."/>
            <person name="Ohm R.A."/>
            <person name="Kues U."/>
            <person name="Blanchette R.A."/>
            <person name="Grigoriev I.V."/>
            <person name="Minto R.E."/>
            <person name="Hibbett D.S."/>
        </authorList>
    </citation>
    <scope>NUCLEOTIDE SEQUENCE [LARGE SCALE GENOMIC DNA]</scope>
    <source>
        <strain evidence="2 3">ATCC 64428</strain>
    </source>
</reference>
<keyword evidence="3" id="KW-1185">Reference proteome</keyword>
<protein>
    <submittedName>
        <fullName evidence="2">Uncharacterized protein</fullName>
    </submittedName>
</protein>
<accession>A0A0D7AKT0</accession>
<evidence type="ECO:0000313" key="2">
    <source>
        <dbReference type="EMBL" id="KIY51388.1"/>
    </source>
</evidence>
<feature type="region of interest" description="Disordered" evidence="1">
    <location>
        <begin position="204"/>
        <end position="229"/>
    </location>
</feature>
<dbReference type="AlphaFoldDB" id="A0A0D7AKT0"/>
<sequence length="229" mass="24356">MHAGTQLLEAAHRFRSGLRHKRLLSSYFLAARRTSRIRCFGLLTHGWTGTILHKTVNEAAAGQGGQTGLNTTKSWGSESIKRNVHKIGTLAEREGLKTTAGAPRPQAMGTGRTSSAATVVRIPSSSTKLTGAIPQRTGPDASLPCYIGVQGQATFVIRWTVSVNDYCDRCSVGTGYVRTDCAGDDRGADYGDCVDDGGCGSDHKGNNSIDKEGGDGRQRNCRGVAGYDH</sequence>
<feature type="compositionally biased region" description="Basic and acidic residues" evidence="1">
    <location>
        <begin position="204"/>
        <end position="218"/>
    </location>
</feature>
<dbReference type="Proteomes" id="UP000054144">
    <property type="component" value="Unassembled WGS sequence"/>
</dbReference>
<dbReference type="EMBL" id="KN881666">
    <property type="protein sequence ID" value="KIY51388.1"/>
    <property type="molecule type" value="Genomic_DNA"/>
</dbReference>
<gene>
    <name evidence="2" type="ORF">FISHEDRAFT_56882</name>
</gene>
<feature type="region of interest" description="Disordered" evidence="1">
    <location>
        <begin position="92"/>
        <end position="118"/>
    </location>
</feature>
<organism evidence="2 3">
    <name type="scientific">Fistulina hepatica ATCC 64428</name>
    <dbReference type="NCBI Taxonomy" id="1128425"/>
    <lineage>
        <taxon>Eukaryota</taxon>
        <taxon>Fungi</taxon>
        <taxon>Dikarya</taxon>
        <taxon>Basidiomycota</taxon>
        <taxon>Agaricomycotina</taxon>
        <taxon>Agaricomycetes</taxon>
        <taxon>Agaricomycetidae</taxon>
        <taxon>Agaricales</taxon>
        <taxon>Fistulinaceae</taxon>
        <taxon>Fistulina</taxon>
    </lineage>
</organism>
<evidence type="ECO:0000313" key="3">
    <source>
        <dbReference type="Proteomes" id="UP000054144"/>
    </source>
</evidence>
<evidence type="ECO:0000256" key="1">
    <source>
        <dbReference type="SAM" id="MobiDB-lite"/>
    </source>
</evidence>